<dbReference type="Gene3D" id="2.150.10.10">
    <property type="entry name" value="Serralysin-like metalloprotease, C-terminal"/>
    <property type="match status" value="3"/>
</dbReference>
<keyword evidence="2" id="KW-0964">Secreted</keyword>
<dbReference type="PANTHER" id="PTHR38340:SF1">
    <property type="entry name" value="S-LAYER PROTEIN"/>
    <property type="match status" value="1"/>
</dbReference>
<comment type="subcellular location">
    <subcellularLocation>
        <location evidence="1">Secreted</location>
    </subcellularLocation>
</comment>
<dbReference type="EMBL" id="CP059319">
    <property type="protein sequence ID" value="QTH20049.1"/>
    <property type="molecule type" value="Genomic_DNA"/>
</dbReference>
<dbReference type="SUPFAM" id="SSF51120">
    <property type="entry name" value="beta-Roll"/>
    <property type="match status" value="2"/>
</dbReference>
<dbReference type="PROSITE" id="PS00330">
    <property type="entry name" value="HEMOLYSIN_CALCIUM"/>
    <property type="match status" value="2"/>
</dbReference>
<evidence type="ECO:0000256" key="2">
    <source>
        <dbReference type="ARBA" id="ARBA00022525"/>
    </source>
</evidence>
<name>A0A975CZE9_9SPHN</name>
<dbReference type="AlphaFoldDB" id="A0A975CZE9"/>
<dbReference type="Pfam" id="PF00353">
    <property type="entry name" value="HemolysinCabind"/>
    <property type="match status" value="3"/>
</dbReference>
<dbReference type="PRINTS" id="PR00313">
    <property type="entry name" value="CABNDNGRPT"/>
</dbReference>
<dbReference type="InterPro" id="IPR018511">
    <property type="entry name" value="Hemolysin-typ_Ca-bd_CS"/>
</dbReference>
<organism evidence="3 4">
    <name type="scientific">Rhizorhabdus wittichii</name>
    <dbReference type="NCBI Taxonomy" id="160791"/>
    <lineage>
        <taxon>Bacteria</taxon>
        <taxon>Pseudomonadati</taxon>
        <taxon>Pseudomonadota</taxon>
        <taxon>Alphaproteobacteria</taxon>
        <taxon>Sphingomonadales</taxon>
        <taxon>Sphingomonadaceae</taxon>
        <taxon>Rhizorhabdus</taxon>
    </lineage>
</organism>
<dbReference type="RefSeq" id="WP_208631901.1">
    <property type="nucleotide sequence ID" value="NZ_CP059319.1"/>
</dbReference>
<proteinExistence type="predicted"/>
<dbReference type="InterPro" id="IPR011049">
    <property type="entry name" value="Serralysin-like_metalloprot_C"/>
</dbReference>
<dbReference type="InterPro" id="IPR001343">
    <property type="entry name" value="Hemolysn_Ca-bd"/>
</dbReference>
<reference evidence="3" key="2">
    <citation type="submission" date="2021-04" db="EMBL/GenBank/DDBJ databases">
        <title>Isolation and genomic analysis of the ibuprofen-degrading bacterium Sphingomonas strain MPO218.</title>
        <authorList>
            <person name="Aulestia M."/>
            <person name="Flores A."/>
            <person name="Mangas E.L."/>
            <person name="Perez-Pulido A.J."/>
            <person name="Santero E."/>
            <person name="Camacho E.M."/>
        </authorList>
    </citation>
    <scope>NUCLEOTIDE SEQUENCE</scope>
    <source>
        <strain evidence="3">MPO218</strain>
    </source>
</reference>
<reference evidence="3" key="1">
    <citation type="submission" date="2020-07" db="EMBL/GenBank/DDBJ databases">
        <authorList>
            <person name="Camacho E."/>
        </authorList>
    </citation>
    <scope>NUCLEOTIDE SEQUENCE</scope>
    <source>
        <strain evidence="3">MPO218</strain>
    </source>
</reference>
<dbReference type="PANTHER" id="PTHR38340">
    <property type="entry name" value="S-LAYER PROTEIN"/>
    <property type="match status" value="1"/>
</dbReference>
<evidence type="ECO:0000313" key="3">
    <source>
        <dbReference type="EMBL" id="QTH20049.1"/>
    </source>
</evidence>
<evidence type="ECO:0000256" key="1">
    <source>
        <dbReference type="ARBA" id="ARBA00004613"/>
    </source>
</evidence>
<dbReference type="GO" id="GO:0005576">
    <property type="term" value="C:extracellular region"/>
    <property type="evidence" value="ECO:0007669"/>
    <property type="project" value="UniProtKB-SubCell"/>
</dbReference>
<dbReference type="InterPro" id="IPR050557">
    <property type="entry name" value="RTX_toxin/Mannuronan_C5-epim"/>
</dbReference>
<dbReference type="Proteomes" id="UP000664914">
    <property type="component" value="Chromosome"/>
</dbReference>
<protein>
    <submittedName>
        <fullName evidence="3">Calcium-binding protein</fullName>
    </submittedName>
</protein>
<gene>
    <name evidence="3" type="ORF">HRJ34_17005</name>
</gene>
<accession>A0A975CZE9</accession>
<evidence type="ECO:0000313" key="4">
    <source>
        <dbReference type="Proteomes" id="UP000664914"/>
    </source>
</evidence>
<sequence>MQIFPTGSDPLYMELDLTRMLASGAGILVQTGTRFLVAGPDSNRFDFGGEDLVYGPSGWPIAGTIHSFEYRLGNSVLYSQSSPPFTLDAAMLHGLAEKPGDVTHLLLPGNDTLHGSDLDDLITDLAGHNVFYGNDGRDTITAGDGNDHLYGASPDGGPDGADIIDGGNGGDYIQGNAGNDQLLGRGGSDRINGGADNDIIIGGADNDTLNGNRGADAVSGDEGNDVLRGGQGDDTLLGGTGNDVLMGDRGVDVLYGGAGRDIFIFGTDTSPIGSRIDSIKDFVGGVDHIAIGFIPATMLSDNTSGPAPSDHTIAKAFAKAQAQMDAHPGDHEVVVVGGSEFLRMFWASDGGNIVDSVVELGGTFPTGFGPSDFIAA</sequence>
<dbReference type="GO" id="GO:0005509">
    <property type="term" value="F:calcium ion binding"/>
    <property type="evidence" value="ECO:0007669"/>
    <property type="project" value="InterPro"/>
</dbReference>